<accession>A0A450VTL8</accession>
<gene>
    <name evidence="3" type="ORF">BECKFM1743A_GA0114220_101364</name>
    <name evidence="4" type="ORF">BECKFM1743B_GA0114221_100574</name>
    <name evidence="2" type="ORF">BECKFM1743C_GA0114222_101424</name>
</gene>
<feature type="domain" description="AAA-ATPase-like" evidence="1">
    <location>
        <begin position="13"/>
        <end position="237"/>
    </location>
</feature>
<sequence length="563" mass="64316">MTPSFPSAPKPSVGLSSFPKWISDGYYYVDKSLLIQSVLDASEEVLLLPRPRRFGKTLNLSMLRAFFEREKPEWRDLFQGLAIERAGERYTIHQGRYPVVFLTLKDIKTSHWSDCQSKLRKLIAAEYLRYHQELSNGILMEQEHSWFKEIYDETADWPAYEDSLKNLLTWLQRAFGERVILLIDEYDTPIHAGYQHGYYDEVLGFMRNWLSGALKDHDDLKKGVLTGILRVAKESTFSGLNNLKVHGILDADPFSDKFGFTNSEVEKLLANAGLSDTLPTVRDWYSGYQFGKTTIYNPWSVVNFINDQPAPASTHWINTSDNKLIFNLIRDGGPGVHQGVEKLLEGSFFSEIEDVIPLHDIRESSIWSLLLFSGYLRAVGRHRKGSLDLHRLQLPNRETRLFFVKTINTILEEHLSASALQALLEALVAGEVSTFEKHLKTLVLNLLSVHDTAGGKRRTPEAVYQSFVLGLVANLDHEYRIRSNIESGLGRADILMTPKVRNKRGIVMEFKRLRKGEKMERQLEVALKQIKEKDYGAEMPAEGVKEILKLAIVFDGKKLQVRS</sequence>
<evidence type="ECO:0000313" key="3">
    <source>
        <dbReference type="EMBL" id="VFJ54746.1"/>
    </source>
</evidence>
<dbReference type="PANTHER" id="PTHR34825:SF1">
    <property type="entry name" value="AAA-ATPASE-LIKE DOMAIN-CONTAINING PROTEIN"/>
    <property type="match status" value="1"/>
</dbReference>
<proteinExistence type="predicted"/>
<dbReference type="Pfam" id="PF08011">
    <property type="entry name" value="PDDEXK_9"/>
    <property type="match status" value="1"/>
</dbReference>
<reference evidence="4" key="1">
    <citation type="submission" date="2019-02" db="EMBL/GenBank/DDBJ databases">
        <authorList>
            <person name="Gruber-Vodicka R. H."/>
            <person name="Seah K. B. B."/>
        </authorList>
    </citation>
    <scope>NUCLEOTIDE SEQUENCE</scope>
    <source>
        <strain evidence="3">BECK_BZ163</strain>
        <strain evidence="4">BECK_BZ164</strain>
        <strain evidence="2">BECK_BZ165</strain>
    </source>
</reference>
<dbReference type="Pfam" id="PF09820">
    <property type="entry name" value="AAA-ATPase_like"/>
    <property type="match status" value="1"/>
</dbReference>
<dbReference type="InterPro" id="IPR018631">
    <property type="entry name" value="AAA-ATPase-like_dom"/>
</dbReference>
<evidence type="ECO:0000259" key="1">
    <source>
        <dbReference type="Pfam" id="PF09820"/>
    </source>
</evidence>
<organism evidence="4">
    <name type="scientific">Candidatus Kentrum sp. FM</name>
    <dbReference type="NCBI Taxonomy" id="2126340"/>
    <lineage>
        <taxon>Bacteria</taxon>
        <taxon>Pseudomonadati</taxon>
        <taxon>Pseudomonadota</taxon>
        <taxon>Gammaproteobacteria</taxon>
        <taxon>Candidatus Kentrum</taxon>
    </lineage>
</organism>
<name>A0A450VTL8_9GAMM</name>
<dbReference type="EMBL" id="CAADEZ010000136">
    <property type="protein sequence ID" value="VFJ54746.1"/>
    <property type="molecule type" value="Genomic_DNA"/>
</dbReference>
<dbReference type="AlphaFoldDB" id="A0A450VTL8"/>
<evidence type="ECO:0000313" key="4">
    <source>
        <dbReference type="EMBL" id="VFK08036.1"/>
    </source>
</evidence>
<dbReference type="EMBL" id="CAADFL010000057">
    <property type="protein sequence ID" value="VFK08036.1"/>
    <property type="molecule type" value="Genomic_DNA"/>
</dbReference>
<dbReference type="EMBL" id="CAADFA010000142">
    <property type="protein sequence ID" value="VFJ54683.1"/>
    <property type="molecule type" value="Genomic_DNA"/>
</dbReference>
<evidence type="ECO:0000313" key="2">
    <source>
        <dbReference type="EMBL" id="VFJ54683.1"/>
    </source>
</evidence>
<dbReference type="PANTHER" id="PTHR34825">
    <property type="entry name" value="CONSERVED PROTEIN, WITH A WEAK D-GALACTARATE DEHYDRATASE/ALTRONATE HYDROLASE DOMAIN"/>
    <property type="match status" value="1"/>
</dbReference>
<dbReference type="InterPro" id="IPR012547">
    <property type="entry name" value="PDDEXK_9"/>
</dbReference>
<protein>
    <submittedName>
        <fullName evidence="4">PD-(D/E)XK nuclease superfamily protein</fullName>
    </submittedName>
</protein>